<evidence type="ECO:0000256" key="4">
    <source>
        <dbReference type="ARBA" id="ARBA00022692"/>
    </source>
</evidence>
<dbReference type="OrthoDB" id="180999at2"/>
<dbReference type="InterPro" id="IPR003838">
    <property type="entry name" value="ABC3_permease_C"/>
</dbReference>
<evidence type="ECO:0000259" key="8">
    <source>
        <dbReference type="Pfam" id="PF02687"/>
    </source>
</evidence>
<dbReference type="InterPro" id="IPR051125">
    <property type="entry name" value="ABC-4/HrtB_transporter"/>
</dbReference>
<keyword evidence="5 7" id="KW-1133">Transmembrane helix</keyword>
<feature type="transmembrane region" description="Helical" evidence="7">
    <location>
        <begin position="15"/>
        <end position="33"/>
    </location>
</feature>
<name>A0A517TVH8_9BACT</name>
<dbReference type="Proteomes" id="UP000317909">
    <property type="component" value="Chromosome"/>
</dbReference>
<dbReference type="EMBL" id="CP036339">
    <property type="protein sequence ID" value="QDT72367.1"/>
    <property type="molecule type" value="Genomic_DNA"/>
</dbReference>
<keyword evidence="3" id="KW-1003">Cell membrane</keyword>
<feature type="transmembrane region" description="Helical" evidence="7">
    <location>
        <begin position="289"/>
        <end position="309"/>
    </location>
</feature>
<organism evidence="9 10">
    <name type="scientific">Lacipirellula limnantheis</name>
    <dbReference type="NCBI Taxonomy" id="2528024"/>
    <lineage>
        <taxon>Bacteria</taxon>
        <taxon>Pseudomonadati</taxon>
        <taxon>Planctomycetota</taxon>
        <taxon>Planctomycetia</taxon>
        <taxon>Pirellulales</taxon>
        <taxon>Lacipirellulaceae</taxon>
        <taxon>Lacipirellula</taxon>
    </lineage>
</organism>
<evidence type="ECO:0000256" key="1">
    <source>
        <dbReference type="ARBA" id="ARBA00004651"/>
    </source>
</evidence>
<keyword evidence="2" id="KW-0813">Transport</keyword>
<dbReference type="Pfam" id="PF02687">
    <property type="entry name" value="FtsX"/>
    <property type="match status" value="1"/>
</dbReference>
<dbReference type="PANTHER" id="PTHR43738">
    <property type="entry name" value="ABC TRANSPORTER, MEMBRANE PROTEIN"/>
    <property type="match status" value="1"/>
</dbReference>
<evidence type="ECO:0000313" key="10">
    <source>
        <dbReference type="Proteomes" id="UP000317909"/>
    </source>
</evidence>
<dbReference type="PANTHER" id="PTHR43738:SF1">
    <property type="entry name" value="HEMIN TRANSPORT SYSTEM PERMEASE PROTEIN HRTB-RELATED"/>
    <property type="match status" value="1"/>
</dbReference>
<accession>A0A517TVH8</accession>
<dbReference type="InterPro" id="IPR005891">
    <property type="entry name" value="DevC"/>
</dbReference>
<dbReference type="RefSeq" id="WP_145431946.1">
    <property type="nucleotide sequence ID" value="NZ_CP036339.1"/>
</dbReference>
<evidence type="ECO:0000256" key="6">
    <source>
        <dbReference type="ARBA" id="ARBA00023136"/>
    </source>
</evidence>
<protein>
    <submittedName>
        <fullName evidence="9">FtsX-like permease family protein</fullName>
    </submittedName>
</protein>
<comment type="subcellular location">
    <subcellularLocation>
        <location evidence="1">Cell membrane</location>
        <topology evidence="1">Multi-pass membrane protein</topology>
    </subcellularLocation>
</comment>
<evidence type="ECO:0000256" key="2">
    <source>
        <dbReference type="ARBA" id="ARBA00022448"/>
    </source>
</evidence>
<evidence type="ECO:0000313" key="9">
    <source>
        <dbReference type="EMBL" id="QDT72367.1"/>
    </source>
</evidence>
<evidence type="ECO:0000256" key="7">
    <source>
        <dbReference type="SAM" id="Phobius"/>
    </source>
</evidence>
<dbReference type="KEGG" id="llh:I41_15410"/>
<feature type="transmembrane region" description="Helical" evidence="7">
    <location>
        <begin position="342"/>
        <end position="363"/>
    </location>
</feature>
<gene>
    <name evidence="9" type="ORF">I41_15410</name>
</gene>
<evidence type="ECO:0000256" key="3">
    <source>
        <dbReference type="ARBA" id="ARBA00022475"/>
    </source>
</evidence>
<dbReference type="AlphaFoldDB" id="A0A517TVH8"/>
<sequence>MKTPLAWKNLTHNKVRTAVALAGVGFAVILIFMQMGFKGAVRKTATQIYDALDFDLMLRSPSYLHLTEPRSFPRERVYQAASLPEIASAQPFYLGLSEWQAPEPGNNPPDQFTGDWRGIITIGVDPHAPAFRPEGLREKSALLTDPRFVLIDNRSKADFGPKNGTRFGEADIGVETALGSGRVRIVGVVTLGTGLAANGACIANYDGFARACPWQPLDEINFGLLKLKPGVDPQTAKIAVQQLVAPMVAPNSLAPVASSTPADTEVLTRAEVNAREEYRWVVQTPLGKIFNLGVWVALFVGVAIVYQVLSTDIANMMGEYATLKAMGYPNSYLARVVLQQSVLLALVGYVPSLAISWCLYLLVGARAGLPMVMTWQIAATVLVLAVVMCVLSGMAALRKLFQADPADLF</sequence>
<reference evidence="9 10" key="1">
    <citation type="submission" date="2019-02" db="EMBL/GenBank/DDBJ databases">
        <title>Deep-cultivation of Planctomycetes and their phenomic and genomic characterization uncovers novel biology.</title>
        <authorList>
            <person name="Wiegand S."/>
            <person name="Jogler M."/>
            <person name="Boedeker C."/>
            <person name="Pinto D."/>
            <person name="Vollmers J."/>
            <person name="Rivas-Marin E."/>
            <person name="Kohn T."/>
            <person name="Peeters S.H."/>
            <person name="Heuer A."/>
            <person name="Rast P."/>
            <person name="Oberbeckmann S."/>
            <person name="Bunk B."/>
            <person name="Jeske O."/>
            <person name="Meyerdierks A."/>
            <person name="Storesund J.E."/>
            <person name="Kallscheuer N."/>
            <person name="Luecker S."/>
            <person name="Lage O.M."/>
            <person name="Pohl T."/>
            <person name="Merkel B.J."/>
            <person name="Hornburger P."/>
            <person name="Mueller R.-W."/>
            <person name="Bruemmer F."/>
            <person name="Labrenz M."/>
            <person name="Spormann A.M."/>
            <person name="Op den Camp H."/>
            <person name="Overmann J."/>
            <person name="Amann R."/>
            <person name="Jetten M.S.M."/>
            <person name="Mascher T."/>
            <person name="Medema M.H."/>
            <person name="Devos D.P."/>
            <person name="Kaster A.-K."/>
            <person name="Ovreas L."/>
            <person name="Rohde M."/>
            <person name="Galperin M.Y."/>
            <person name="Jogler C."/>
        </authorList>
    </citation>
    <scope>NUCLEOTIDE SEQUENCE [LARGE SCALE GENOMIC DNA]</scope>
    <source>
        <strain evidence="9 10">I41</strain>
    </source>
</reference>
<keyword evidence="10" id="KW-1185">Reference proteome</keyword>
<feature type="domain" description="ABC3 transporter permease C-terminal" evidence="8">
    <location>
        <begin position="294"/>
        <end position="405"/>
    </location>
</feature>
<evidence type="ECO:0000256" key="5">
    <source>
        <dbReference type="ARBA" id="ARBA00022989"/>
    </source>
</evidence>
<dbReference type="PIRSF" id="PIRSF031773">
    <property type="entry name" value="DevC"/>
    <property type="match status" value="1"/>
</dbReference>
<feature type="transmembrane region" description="Helical" evidence="7">
    <location>
        <begin position="375"/>
        <end position="397"/>
    </location>
</feature>
<dbReference type="GO" id="GO:0005886">
    <property type="term" value="C:plasma membrane"/>
    <property type="evidence" value="ECO:0007669"/>
    <property type="project" value="UniProtKB-SubCell"/>
</dbReference>
<keyword evidence="4 7" id="KW-0812">Transmembrane</keyword>
<keyword evidence="6 7" id="KW-0472">Membrane</keyword>
<proteinExistence type="predicted"/>